<dbReference type="PROSITE" id="PS52011">
    <property type="entry name" value="PEPTIDASE_M2"/>
    <property type="match status" value="1"/>
</dbReference>
<evidence type="ECO:0000256" key="10">
    <source>
        <dbReference type="PIRSR" id="PIRSR601548-8"/>
    </source>
</evidence>
<dbReference type="GO" id="GO:0046872">
    <property type="term" value="F:metal ion binding"/>
    <property type="evidence" value="ECO:0007669"/>
    <property type="project" value="UniProtKB-KW"/>
</dbReference>
<evidence type="ECO:0000256" key="3">
    <source>
        <dbReference type="ARBA" id="ARBA00023157"/>
    </source>
</evidence>
<dbReference type="Proteomes" id="UP001458880">
    <property type="component" value="Unassembled WGS sequence"/>
</dbReference>
<evidence type="ECO:0000313" key="14">
    <source>
        <dbReference type="Proteomes" id="UP001458880"/>
    </source>
</evidence>
<evidence type="ECO:0000256" key="12">
    <source>
        <dbReference type="RuleBase" id="RU361144"/>
    </source>
</evidence>
<evidence type="ECO:0000256" key="11">
    <source>
        <dbReference type="PROSITE-ProRule" id="PRU01355"/>
    </source>
</evidence>
<keyword evidence="2" id="KW-0732">Signal</keyword>
<keyword evidence="4 12" id="KW-0325">Glycoprotein</keyword>
<evidence type="ECO:0000256" key="5">
    <source>
        <dbReference type="PIRSR" id="PIRSR601548-1"/>
    </source>
</evidence>
<keyword evidence="12" id="KW-0378">Hydrolase</keyword>
<dbReference type="EMBL" id="JASPKY010000065">
    <property type="protein sequence ID" value="KAK9743865.1"/>
    <property type="molecule type" value="Genomic_DNA"/>
</dbReference>
<dbReference type="PANTHER" id="PTHR10514">
    <property type="entry name" value="ANGIOTENSIN-CONVERTING ENZYME"/>
    <property type="match status" value="1"/>
</dbReference>
<evidence type="ECO:0000256" key="4">
    <source>
        <dbReference type="ARBA" id="ARBA00023180"/>
    </source>
</evidence>
<keyword evidence="14" id="KW-1185">Reference proteome</keyword>
<feature type="binding site" evidence="10">
    <location>
        <position position="9"/>
    </location>
    <ligand>
        <name>Zn(2+)</name>
        <dbReference type="ChEBI" id="CHEBI:29105"/>
        <label>2</label>
        <note>catalytic</note>
    </ligand>
</feature>
<dbReference type="EC" id="3.4.-.-" evidence="12"/>
<evidence type="ECO:0000256" key="8">
    <source>
        <dbReference type="PIRSR" id="PIRSR601548-3"/>
    </source>
</evidence>
<dbReference type="GO" id="GO:0008241">
    <property type="term" value="F:peptidyl-dipeptidase activity"/>
    <property type="evidence" value="ECO:0007669"/>
    <property type="project" value="InterPro"/>
</dbReference>
<gene>
    <name evidence="13" type="ORF">QE152_g8282</name>
</gene>
<feature type="binding site" evidence="8">
    <location>
        <position position="37"/>
    </location>
    <ligand>
        <name>Zn(2+)</name>
        <dbReference type="ChEBI" id="CHEBI:29105"/>
        <label>1</label>
        <note>catalytic</note>
    </ligand>
</feature>
<feature type="binding site" evidence="8">
    <location>
        <position position="13"/>
    </location>
    <ligand>
        <name>Zn(2+)</name>
        <dbReference type="ChEBI" id="CHEBI:29105"/>
        <label>1</label>
        <note>catalytic</note>
    </ligand>
</feature>
<dbReference type="GO" id="GO:0008237">
    <property type="term" value="F:metallopeptidase activity"/>
    <property type="evidence" value="ECO:0007669"/>
    <property type="project" value="UniProtKB-KW"/>
</dbReference>
<feature type="active site" description="Proton acceptor 1" evidence="5">
    <location>
        <position position="10"/>
    </location>
</feature>
<name>A0AAW1MCR4_POPJA</name>
<feature type="disulfide bond" evidence="9">
    <location>
        <begin position="173"/>
        <end position="199"/>
    </location>
</feature>
<dbReference type="Gene3D" id="1.10.1370.30">
    <property type="match status" value="1"/>
</dbReference>
<feature type="binding site" evidence="7">
    <location>
        <position position="157"/>
    </location>
    <ligand>
        <name>chloride</name>
        <dbReference type="ChEBI" id="CHEBI:17996"/>
        <label>1</label>
    </ligand>
</feature>
<dbReference type="PANTHER" id="PTHR10514:SF27">
    <property type="entry name" value="ANGIOTENSIN-CONVERTING ENZYME"/>
    <property type="match status" value="1"/>
</dbReference>
<proteinExistence type="inferred from homology"/>
<dbReference type="PRINTS" id="PR00791">
    <property type="entry name" value="PEPDIPTASEA"/>
</dbReference>
<feature type="binding site" evidence="10">
    <location>
        <position position="37"/>
    </location>
    <ligand>
        <name>Zn(2+)</name>
        <dbReference type="ChEBI" id="CHEBI:29105"/>
        <label>2</label>
        <note>catalytic</note>
    </ligand>
</feature>
<evidence type="ECO:0000256" key="6">
    <source>
        <dbReference type="PIRSR" id="PIRSR601548-11"/>
    </source>
</evidence>
<keyword evidence="12" id="KW-0482">Metalloprotease</keyword>
<evidence type="ECO:0000256" key="1">
    <source>
        <dbReference type="ARBA" id="ARBA00008139"/>
    </source>
</evidence>
<evidence type="ECO:0000256" key="9">
    <source>
        <dbReference type="PIRSR" id="PIRSR601548-4"/>
    </source>
</evidence>
<dbReference type="Pfam" id="PF01401">
    <property type="entry name" value="Peptidase_M2"/>
    <property type="match status" value="1"/>
</dbReference>
<sequence>MENFYVVHHELGHIQYFMAYENQSTIFQDGASSAIHESLGDAIMNAAMSPQHLHRLGIINLHRLGIITDDELFSNSFDQFLLLKQALTKLPEIPFSLIMDKYRWDIFRGKITEDKLNSAYWKMSEKIRGVVAPEQRGEEFFDAAGKFHISDNTPYIRYFLSSILQMEIYKGLCEISLYGGYRPKGINYKERHILPLHRCDIYGSKQCGKYLRNMMERGASITWSEALRIVVGKGTITTKPLLEYYKPIYRYLENYIKLYKIPVGW</sequence>
<dbReference type="SUPFAM" id="SSF55486">
    <property type="entry name" value="Metalloproteases ('zincins'), catalytic domain"/>
    <property type="match status" value="1"/>
</dbReference>
<keyword evidence="8 12" id="KW-0862">Zinc</keyword>
<reference evidence="13 14" key="1">
    <citation type="journal article" date="2024" name="BMC Genomics">
        <title>De novo assembly and annotation of Popillia japonica's genome with initial clues to its potential as an invasive pest.</title>
        <authorList>
            <person name="Cucini C."/>
            <person name="Boschi S."/>
            <person name="Funari R."/>
            <person name="Cardaioli E."/>
            <person name="Iannotti N."/>
            <person name="Marturano G."/>
            <person name="Paoli F."/>
            <person name="Bruttini M."/>
            <person name="Carapelli A."/>
            <person name="Frati F."/>
            <person name="Nardi F."/>
        </authorList>
    </citation>
    <scope>NUCLEOTIDE SEQUENCE [LARGE SCALE GENOMIC DNA]</scope>
    <source>
        <strain evidence="13">DMR45628</strain>
    </source>
</reference>
<evidence type="ECO:0000313" key="13">
    <source>
        <dbReference type="EMBL" id="KAK9743865.1"/>
    </source>
</evidence>
<protein>
    <recommendedName>
        <fullName evidence="12">Angiotensin-converting enzyme</fullName>
        <ecNumber evidence="12">3.4.-.-</ecNumber>
    </recommendedName>
</protein>
<accession>A0AAW1MCR4</accession>
<feature type="active site" description="Proton donor 1" evidence="5">
    <location>
        <position position="148"/>
    </location>
</feature>
<feature type="active site" description="Proton donor 2" evidence="6">
    <location>
        <position position="148"/>
    </location>
</feature>
<feature type="binding site" evidence="8">
    <location>
        <position position="9"/>
    </location>
    <ligand>
        <name>Zn(2+)</name>
        <dbReference type="ChEBI" id="CHEBI:29105"/>
        <label>1</label>
        <note>catalytic</note>
    </ligand>
</feature>
<organism evidence="13 14">
    <name type="scientific">Popillia japonica</name>
    <name type="common">Japanese beetle</name>
    <dbReference type="NCBI Taxonomy" id="7064"/>
    <lineage>
        <taxon>Eukaryota</taxon>
        <taxon>Metazoa</taxon>
        <taxon>Ecdysozoa</taxon>
        <taxon>Arthropoda</taxon>
        <taxon>Hexapoda</taxon>
        <taxon>Insecta</taxon>
        <taxon>Pterygota</taxon>
        <taxon>Neoptera</taxon>
        <taxon>Endopterygota</taxon>
        <taxon>Coleoptera</taxon>
        <taxon>Polyphaga</taxon>
        <taxon>Scarabaeiformia</taxon>
        <taxon>Scarabaeidae</taxon>
        <taxon>Rutelinae</taxon>
        <taxon>Popillia</taxon>
    </lineage>
</organism>
<dbReference type="GO" id="GO:0006508">
    <property type="term" value="P:proteolysis"/>
    <property type="evidence" value="ECO:0007669"/>
    <property type="project" value="UniProtKB-KW"/>
</dbReference>
<feature type="active site" description="Proton acceptor 2" evidence="6">
    <location>
        <position position="10"/>
    </location>
</feature>
<keyword evidence="3 9" id="KW-1015">Disulfide bond</keyword>
<dbReference type="AlphaFoldDB" id="A0AAW1MCR4"/>
<comment type="similarity">
    <text evidence="1 11 12">Belongs to the peptidase M2 family.</text>
</comment>
<comment type="caution">
    <text evidence="13">The sequence shown here is derived from an EMBL/GenBank/DDBJ whole genome shotgun (WGS) entry which is preliminary data.</text>
</comment>
<dbReference type="GO" id="GO:0016020">
    <property type="term" value="C:membrane"/>
    <property type="evidence" value="ECO:0007669"/>
    <property type="project" value="InterPro"/>
</dbReference>
<keyword evidence="12" id="KW-0121">Carboxypeptidase</keyword>
<evidence type="ECO:0000256" key="2">
    <source>
        <dbReference type="ARBA" id="ARBA00022729"/>
    </source>
</evidence>
<dbReference type="GO" id="GO:0004180">
    <property type="term" value="F:carboxypeptidase activity"/>
    <property type="evidence" value="ECO:0007669"/>
    <property type="project" value="UniProtKB-KW"/>
</dbReference>
<evidence type="ECO:0000256" key="7">
    <source>
        <dbReference type="PIRSR" id="PIRSR601548-2"/>
    </source>
</evidence>
<comment type="cofactor">
    <cofactor evidence="12">
        <name>Zn(2+)</name>
        <dbReference type="ChEBI" id="CHEBI:29105"/>
    </cofactor>
    <text evidence="12">Binds 1 zinc ion per subunit.</text>
</comment>
<keyword evidence="12" id="KW-0645">Protease</keyword>
<feature type="binding site" evidence="10">
    <location>
        <position position="13"/>
    </location>
    <ligand>
        <name>Zn(2+)</name>
        <dbReference type="ChEBI" id="CHEBI:29105"/>
        <label>2</label>
        <note>catalytic</note>
    </ligand>
</feature>
<dbReference type="InterPro" id="IPR001548">
    <property type="entry name" value="Peptidase_M2"/>
</dbReference>
<keyword evidence="8 12" id="KW-0479">Metal-binding</keyword>
<comment type="caution">
    <text evidence="11">Lacks conserved residue(s) required for the propagation of feature annotation.</text>
</comment>